<accession>A0ABW7Q199</accession>
<dbReference type="EMBL" id="JBGFSN010000012">
    <property type="protein sequence ID" value="MFH8136367.1"/>
    <property type="molecule type" value="Genomic_DNA"/>
</dbReference>
<protein>
    <submittedName>
        <fullName evidence="1">Uncharacterized protein</fullName>
    </submittedName>
</protein>
<comment type="caution">
    <text evidence="1">The sequence shown here is derived from an EMBL/GenBank/DDBJ whole genome shotgun (WGS) entry which is preliminary data.</text>
</comment>
<organism evidence="1 2">
    <name type="scientific">Pantoea osteomyelitidis</name>
    <dbReference type="NCBI Taxonomy" id="3230026"/>
    <lineage>
        <taxon>Bacteria</taxon>
        <taxon>Pseudomonadati</taxon>
        <taxon>Pseudomonadota</taxon>
        <taxon>Gammaproteobacteria</taxon>
        <taxon>Enterobacterales</taxon>
        <taxon>Erwiniaceae</taxon>
        <taxon>Pantoea</taxon>
    </lineage>
</organism>
<dbReference type="Proteomes" id="UP001611251">
    <property type="component" value="Unassembled WGS sequence"/>
</dbReference>
<sequence>MCALVPVFAAKKREKTATDGAPHFFITVIRNQYLALACIHNHRYPQDNPDLRQKE</sequence>
<dbReference type="RefSeq" id="WP_397218089.1">
    <property type="nucleotide sequence ID" value="NZ_JBGFSN010000012.1"/>
</dbReference>
<gene>
    <name evidence="1" type="ORF">ABU178_19680</name>
</gene>
<evidence type="ECO:0000313" key="2">
    <source>
        <dbReference type="Proteomes" id="UP001611251"/>
    </source>
</evidence>
<evidence type="ECO:0000313" key="1">
    <source>
        <dbReference type="EMBL" id="MFH8136367.1"/>
    </source>
</evidence>
<reference evidence="1 2" key="1">
    <citation type="submission" date="2024-08" db="EMBL/GenBank/DDBJ databases">
        <title>Pantoea ronii - a newly identified human opportunistic pathogen.</title>
        <authorList>
            <person name="Keidar-Friedman D."/>
            <person name="Sorek N."/>
            <person name="Leshin-Carmel D."/>
            <person name="Tsur A."/>
            <person name="Amsalem M."/>
            <person name="Tolkach D."/>
            <person name="Brosh-Nissimov T."/>
        </authorList>
    </citation>
    <scope>NUCLEOTIDE SEQUENCE [LARGE SCALE GENOMIC DNA]</scope>
    <source>
        <strain evidence="1 2">AA23256</strain>
    </source>
</reference>
<name>A0ABW7Q199_9GAMM</name>
<keyword evidence="2" id="KW-1185">Reference proteome</keyword>
<proteinExistence type="predicted"/>